<comment type="caution">
    <text evidence="2">The sequence shown here is derived from an EMBL/GenBank/DDBJ whole genome shotgun (WGS) entry which is preliminary data.</text>
</comment>
<sequence length="371" mass="42588">MPTFYFSMKYKLLFLLVCSFSAFSQEIEQKPYSLDANFFYGTILQHNKDLAHLITGHPTGVILSYNRRTYGFNDWEARYNYPDYGFSFIAQDQKNEFLGENYGLYGHFNFYALNRKLMLRVGQGVAVTTKPFDIDKNFRNNAYGSTLLSSTYIMMNYKQPNIIDKIGLQTGISLIHYSNANVKSPNASTNSFTFNLGLNYQLSDEEAFPGYIPKVKSRYSEPIKWNLVLRSGVNESDYIGLGQQPFLIVSSFIDKRVSHKSTLQLGADLFLSPFLKDQIEYESIALKQYNTQGDEDWKRVGVFAGHELRLNKNAFVTQLGYYAYYDYDFEGRVYFRGGLKRYFTPKIFGAVTLKSHGAKAEAVEFGIGIRP</sequence>
<feature type="chain" id="PRO_5020708971" evidence="1">
    <location>
        <begin position="25"/>
        <end position="371"/>
    </location>
</feature>
<dbReference type="AlphaFoldDB" id="A0A4Q0P526"/>
<keyword evidence="3" id="KW-1185">Reference proteome</keyword>
<feature type="signal peptide" evidence="1">
    <location>
        <begin position="1"/>
        <end position="24"/>
    </location>
</feature>
<dbReference type="Gene3D" id="2.40.160.20">
    <property type="match status" value="1"/>
</dbReference>
<name>A0A4Q0P526_9FLAO</name>
<evidence type="ECO:0000256" key="1">
    <source>
        <dbReference type="SAM" id="SignalP"/>
    </source>
</evidence>
<evidence type="ECO:0000313" key="3">
    <source>
        <dbReference type="Proteomes" id="UP000289238"/>
    </source>
</evidence>
<dbReference type="EMBL" id="QOVM01000005">
    <property type="protein sequence ID" value="RXG21501.1"/>
    <property type="molecule type" value="Genomic_DNA"/>
</dbReference>
<dbReference type="InterPro" id="IPR018550">
    <property type="entry name" value="Lipid-A_deacylase-rel"/>
</dbReference>
<accession>A0A4Q0P526</accession>
<evidence type="ECO:0000313" key="2">
    <source>
        <dbReference type="EMBL" id="RXG21501.1"/>
    </source>
</evidence>
<reference evidence="2 3" key="1">
    <citation type="submission" date="2018-07" db="EMBL/GenBank/DDBJ databases">
        <title>Leeuwenhoekiella genomics.</title>
        <authorList>
            <person name="Tahon G."/>
            <person name="Willems A."/>
        </authorList>
    </citation>
    <scope>NUCLEOTIDE SEQUENCE [LARGE SCALE GENOMIC DNA]</scope>
    <source>
        <strain evidence="2 3">LMG 22550</strain>
    </source>
</reference>
<dbReference type="Pfam" id="PF09411">
    <property type="entry name" value="PagL"/>
    <property type="match status" value="1"/>
</dbReference>
<proteinExistence type="predicted"/>
<keyword evidence="1" id="KW-0732">Signal</keyword>
<dbReference type="Proteomes" id="UP000289238">
    <property type="component" value="Unassembled WGS sequence"/>
</dbReference>
<organism evidence="2 3">
    <name type="scientific">Leeuwenhoekiella aequorea</name>
    <dbReference type="NCBI Taxonomy" id="283736"/>
    <lineage>
        <taxon>Bacteria</taxon>
        <taxon>Pseudomonadati</taxon>
        <taxon>Bacteroidota</taxon>
        <taxon>Flavobacteriia</taxon>
        <taxon>Flavobacteriales</taxon>
        <taxon>Flavobacteriaceae</taxon>
        <taxon>Leeuwenhoekiella</taxon>
    </lineage>
</organism>
<protein>
    <submittedName>
        <fullName evidence="2">Lipid A 3-O-deacylase PagL</fullName>
    </submittedName>
</protein>
<gene>
    <name evidence="2" type="ORF">DSM00_2348</name>
</gene>